<dbReference type="PANTHER" id="PTHR30068">
    <property type="entry name" value="URONATE ISOMERASE"/>
    <property type="match status" value="1"/>
</dbReference>
<evidence type="ECO:0000256" key="6">
    <source>
        <dbReference type="ARBA" id="ARBA00023235"/>
    </source>
</evidence>
<dbReference type="Gene3D" id="1.10.2020.10">
    <property type="entry name" value="uronate isomerase, domain 2, chain A"/>
    <property type="match status" value="1"/>
</dbReference>
<dbReference type="HAMAP" id="MF_00675">
    <property type="entry name" value="UxaC"/>
    <property type="match status" value="1"/>
</dbReference>
<dbReference type="GO" id="GO:0042840">
    <property type="term" value="P:D-glucuronate catabolic process"/>
    <property type="evidence" value="ECO:0007669"/>
    <property type="project" value="TreeGrafter"/>
</dbReference>
<accession>A0A1E5XP31</accession>
<dbReference type="NCBIfam" id="NF002794">
    <property type="entry name" value="PRK02925.1"/>
    <property type="match status" value="1"/>
</dbReference>
<evidence type="ECO:0000256" key="2">
    <source>
        <dbReference type="ARBA" id="ARBA00004892"/>
    </source>
</evidence>
<dbReference type="GO" id="GO:0019698">
    <property type="term" value="P:D-galacturonate catabolic process"/>
    <property type="evidence" value="ECO:0007669"/>
    <property type="project" value="TreeGrafter"/>
</dbReference>
<evidence type="ECO:0000256" key="5">
    <source>
        <dbReference type="ARBA" id="ARBA00020555"/>
    </source>
</evidence>
<comment type="catalytic activity">
    <reaction evidence="1 7">
        <text>D-glucuronate = D-fructuronate</text>
        <dbReference type="Rhea" id="RHEA:13049"/>
        <dbReference type="ChEBI" id="CHEBI:58720"/>
        <dbReference type="ChEBI" id="CHEBI:59863"/>
        <dbReference type="EC" id="5.3.1.12"/>
    </reaction>
</comment>
<dbReference type="OrthoDB" id="9766564at2"/>
<dbReference type="Gene3D" id="3.20.20.140">
    <property type="entry name" value="Metal-dependent hydrolases"/>
    <property type="match status" value="1"/>
</dbReference>
<evidence type="ECO:0000256" key="1">
    <source>
        <dbReference type="ARBA" id="ARBA00001165"/>
    </source>
</evidence>
<dbReference type="InterPro" id="IPR032466">
    <property type="entry name" value="Metal_Hydrolase"/>
</dbReference>
<evidence type="ECO:0000256" key="7">
    <source>
        <dbReference type="HAMAP-Rule" id="MF_00675"/>
    </source>
</evidence>
<comment type="pathway">
    <text evidence="2 7">Carbohydrate metabolism; pentose and glucuronate interconversion.</text>
</comment>
<evidence type="ECO:0000313" key="8">
    <source>
        <dbReference type="EMBL" id="OEO30331.1"/>
    </source>
</evidence>
<evidence type="ECO:0000256" key="4">
    <source>
        <dbReference type="ARBA" id="ARBA00012546"/>
    </source>
</evidence>
<keyword evidence="9" id="KW-1185">Reference proteome</keyword>
<evidence type="ECO:0000256" key="3">
    <source>
        <dbReference type="ARBA" id="ARBA00008397"/>
    </source>
</evidence>
<dbReference type="GO" id="GO:0008880">
    <property type="term" value="F:glucuronate isomerase activity"/>
    <property type="evidence" value="ECO:0007669"/>
    <property type="project" value="UniProtKB-UniRule"/>
</dbReference>
<comment type="caution">
    <text evidence="8">The sequence shown here is derived from an EMBL/GenBank/DDBJ whole genome shotgun (WGS) entry which is preliminary data.</text>
</comment>
<comment type="similarity">
    <text evidence="3 7">Belongs to the metallo-dependent hydrolases superfamily. Uronate isomerase family.</text>
</comment>
<dbReference type="UniPathway" id="UPA00246"/>
<keyword evidence="6 7" id="KW-0413">Isomerase</keyword>
<evidence type="ECO:0000313" key="9">
    <source>
        <dbReference type="Proteomes" id="UP000095463"/>
    </source>
</evidence>
<dbReference type="Proteomes" id="UP000095463">
    <property type="component" value="Unassembled WGS sequence"/>
</dbReference>
<protein>
    <recommendedName>
        <fullName evidence="5 7">Uronate isomerase</fullName>
        <ecNumber evidence="4 7">5.3.1.12</ecNumber>
    </recommendedName>
    <alternativeName>
        <fullName evidence="7">Glucuronate isomerase</fullName>
    </alternativeName>
    <alternativeName>
        <fullName evidence="7">Uronic isomerase</fullName>
    </alternativeName>
</protein>
<organism evidence="8 9">
    <name type="scientific">Devosia insulae DS-56</name>
    <dbReference type="NCBI Taxonomy" id="1116389"/>
    <lineage>
        <taxon>Bacteria</taxon>
        <taxon>Pseudomonadati</taxon>
        <taxon>Pseudomonadota</taxon>
        <taxon>Alphaproteobacteria</taxon>
        <taxon>Hyphomicrobiales</taxon>
        <taxon>Devosiaceae</taxon>
        <taxon>Devosia</taxon>
    </lineage>
</organism>
<name>A0A1E5XP31_9HYPH</name>
<dbReference type="AlphaFoldDB" id="A0A1E5XP31"/>
<dbReference type="SUPFAM" id="SSF51556">
    <property type="entry name" value="Metallo-dependent hydrolases"/>
    <property type="match status" value="1"/>
</dbReference>
<proteinExistence type="inferred from homology"/>
<dbReference type="RefSeq" id="WP_069910457.1">
    <property type="nucleotide sequence ID" value="NZ_LAJE02000217.1"/>
</dbReference>
<reference evidence="8 9" key="1">
    <citation type="journal article" date="2015" name="Genome Announc.">
        <title>Genome Assemblies of Three Soil-Associated Devosia species: D. insulae, D. limi, and D. soli.</title>
        <authorList>
            <person name="Hassan Y.I."/>
            <person name="Lepp D."/>
            <person name="Zhou T."/>
        </authorList>
    </citation>
    <scope>NUCLEOTIDE SEQUENCE [LARGE SCALE GENOMIC DNA]</scope>
    <source>
        <strain evidence="8 9">DS-56</strain>
    </source>
</reference>
<dbReference type="EC" id="5.3.1.12" evidence="4 7"/>
<dbReference type="InterPro" id="IPR003766">
    <property type="entry name" value="Uronate_isomerase"/>
</dbReference>
<dbReference type="PANTHER" id="PTHR30068:SF4">
    <property type="entry name" value="URONATE ISOMERASE"/>
    <property type="match status" value="1"/>
</dbReference>
<gene>
    <name evidence="7" type="primary">uxaC</name>
    <name evidence="8" type="ORF">VW23_021870</name>
</gene>
<dbReference type="EMBL" id="LAJE02000217">
    <property type="protein sequence ID" value="OEO30331.1"/>
    <property type="molecule type" value="Genomic_DNA"/>
</dbReference>
<sequence>MTLLDENRLFDAEPKARGLAQALYAGIKDLPLVSPHGHTEPRWYAENEKFPDPAQLLIVPDHYVFRMLFSQGIRLEDLGVPTADGSAVETDGRTIWRLFAKNYYLFRGTPTRSWLDHTFATLFGVTERLSETNADAVYDQIAERLGRDDYRPRALFERFNLEVISTTDAALDDLKWHRMIKGSGWKGRVIPAYRPDSVVDPDFAGFAANLDKLGEITGEDTGHWNGYLEAHRKRRAYFKQFGATSSDHGHPTAETANLLPKEAGQLYDKVRTGKAEPRERALFRAQMLTEMARMSIDDGLVLQIHPGAWRNHSPAMLSKFGRDKGFDIPSRTDYVGALKPLLDAVGTDPRLSIILFTLDESVYARELAPLAGVYPSLKLGPPWWFHDSPEGMRRFREMATETAGFYNTVGFNDDTRAFPSIPARHDVARRVDCAFLARLVTEHRLDEDEAHEVAKDLAYNLVRKAYKL</sequence>
<dbReference type="Pfam" id="PF02614">
    <property type="entry name" value="UxaC"/>
    <property type="match status" value="1"/>
</dbReference>
<comment type="catalytic activity">
    <reaction evidence="7">
        <text>aldehydo-D-galacturonate = keto-D-tagaturonate</text>
        <dbReference type="Rhea" id="RHEA:27702"/>
        <dbReference type="ChEBI" id="CHEBI:12952"/>
        <dbReference type="ChEBI" id="CHEBI:17886"/>
    </reaction>
</comment>